<accession>A0ABQ6I683</accession>
<evidence type="ECO:0000313" key="3">
    <source>
        <dbReference type="EMBL" id="GMA26015.1"/>
    </source>
</evidence>
<evidence type="ECO:0000313" key="4">
    <source>
        <dbReference type="Proteomes" id="UP001157091"/>
    </source>
</evidence>
<dbReference type="Proteomes" id="UP001157091">
    <property type="component" value="Unassembled WGS sequence"/>
</dbReference>
<dbReference type="InterPro" id="IPR046548">
    <property type="entry name" value="DUF6804"/>
</dbReference>
<dbReference type="Pfam" id="PF20619">
    <property type="entry name" value="DUF6804"/>
    <property type="match status" value="1"/>
</dbReference>
<sequence>MSPNPPRRPSSPAPGSRPGGRPADRYGDDGTLRSALVPGILGGIATLVGTGFSSSSGGFTVIRYVVAILALIMMVFAVQAKAFVWVLPLAAAVVLWNPVVAFHLHGTWWGIVQLLVAALFVVAGVLIKVPADDGR</sequence>
<proteinExistence type="predicted"/>
<feature type="compositionally biased region" description="Pro residues" evidence="1">
    <location>
        <begin position="1"/>
        <end position="12"/>
    </location>
</feature>
<reference evidence="4" key="1">
    <citation type="journal article" date="2019" name="Int. J. Syst. Evol. Microbiol.">
        <title>The Global Catalogue of Microorganisms (GCM) 10K type strain sequencing project: providing services to taxonomists for standard genome sequencing and annotation.</title>
        <authorList>
            <consortium name="The Broad Institute Genomics Platform"/>
            <consortium name="The Broad Institute Genome Sequencing Center for Infectious Disease"/>
            <person name="Wu L."/>
            <person name="Ma J."/>
        </authorList>
    </citation>
    <scope>NUCLEOTIDE SEQUENCE [LARGE SCALE GENOMIC DNA]</scope>
    <source>
        <strain evidence="4">NBRC 106348</strain>
    </source>
</reference>
<feature type="region of interest" description="Disordered" evidence="1">
    <location>
        <begin position="1"/>
        <end position="24"/>
    </location>
</feature>
<keyword evidence="2" id="KW-0472">Membrane</keyword>
<dbReference type="RefSeq" id="WP_284294425.1">
    <property type="nucleotide sequence ID" value="NZ_BSUK01000001.1"/>
</dbReference>
<comment type="caution">
    <text evidence="3">The sequence shown here is derived from an EMBL/GenBank/DDBJ whole genome shotgun (WGS) entry which is preliminary data.</text>
</comment>
<dbReference type="EMBL" id="BSUK01000001">
    <property type="protein sequence ID" value="GMA26015.1"/>
    <property type="molecule type" value="Genomic_DNA"/>
</dbReference>
<organism evidence="3 4">
    <name type="scientific">Luteimicrobium album</name>
    <dbReference type="NCBI Taxonomy" id="1054550"/>
    <lineage>
        <taxon>Bacteria</taxon>
        <taxon>Bacillati</taxon>
        <taxon>Actinomycetota</taxon>
        <taxon>Actinomycetes</taxon>
        <taxon>Micrococcales</taxon>
        <taxon>Luteimicrobium</taxon>
    </lineage>
</organism>
<evidence type="ECO:0008006" key="5">
    <source>
        <dbReference type="Google" id="ProtNLM"/>
    </source>
</evidence>
<keyword evidence="2" id="KW-1133">Transmembrane helix</keyword>
<feature type="transmembrane region" description="Helical" evidence="2">
    <location>
        <begin position="108"/>
        <end position="127"/>
    </location>
</feature>
<evidence type="ECO:0000256" key="1">
    <source>
        <dbReference type="SAM" id="MobiDB-lite"/>
    </source>
</evidence>
<protein>
    <recommendedName>
        <fullName evidence="5">Integral membrane protein</fullName>
    </recommendedName>
</protein>
<keyword evidence="2" id="KW-0812">Transmembrane</keyword>
<name>A0ABQ6I683_9MICO</name>
<gene>
    <name evidence="3" type="ORF">GCM10025864_37740</name>
</gene>
<feature type="transmembrane region" description="Helical" evidence="2">
    <location>
        <begin position="35"/>
        <end position="55"/>
    </location>
</feature>
<feature type="transmembrane region" description="Helical" evidence="2">
    <location>
        <begin position="61"/>
        <end position="78"/>
    </location>
</feature>
<evidence type="ECO:0000256" key="2">
    <source>
        <dbReference type="SAM" id="Phobius"/>
    </source>
</evidence>
<feature type="transmembrane region" description="Helical" evidence="2">
    <location>
        <begin position="83"/>
        <end position="102"/>
    </location>
</feature>
<keyword evidence="4" id="KW-1185">Reference proteome</keyword>